<dbReference type="AlphaFoldDB" id="A0A6N2CGJ2"/>
<accession>A0A6N2CGJ2</accession>
<comment type="caution">
    <text evidence="2">The sequence shown here is derived from an EMBL/GenBank/DDBJ whole genome shotgun (WGS) entry which is preliminary data.</text>
</comment>
<reference evidence="2" key="1">
    <citation type="submission" date="2019-05" db="EMBL/GenBank/DDBJ databases">
        <title>The de novo reference genome and transcriptome assemblies of the wild tomato species Solanum chilense.</title>
        <authorList>
            <person name="Stam R."/>
            <person name="Nosenko T."/>
            <person name="Hoerger A.C."/>
            <person name="Stephan W."/>
            <person name="Seidel M.A."/>
            <person name="Kuhn J.M.M."/>
            <person name="Haberer G."/>
            <person name="Tellier A."/>
        </authorList>
    </citation>
    <scope>NUCLEOTIDE SEQUENCE</scope>
    <source>
        <tissue evidence="2">Mature leaves</tissue>
    </source>
</reference>
<proteinExistence type="predicted"/>
<name>A0A6N2CGJ2_SOLCI</name>
<protein>
    <submittedName>
        <fullName evidence="2">Uncharacterized protein</fullName>
    </submittedName>
</protein>
<evidence type="ECO:0000313" key="2">
    <source>
        <dbReference type="EMBL" id="TMX04631.1"/>
    </source>
</evidence>
<dbReference type="EMBL" id="RXGB01000194">
    <property type="protein sequence ID" value="TMX04631.1"/>
    <property type="molecule type" value="Genomic_DNA"/>
</dbReference>
<feature type="region of interest" description="Disordered" evidence="1">
    <location>
        <begin position="50"/>
        <end position="80"/>
    </location>
</feature>
<evidence type="ECO:0000256" key="1">
    <source>
        <dbReference type="SAM" id="MobiDB-lite"/>
    </source>
</evidence>
<sequence length="118" mass="12612">MKAEVVDSGRSNPAVRVSMPTIPKPIIFSPRKGGAPTNIVTSTQSISPIIFETPPVTPNESNRTGVAGGRGRGKSSGKNNFAIRVNMPTIRKPNTLLLDYAALVNFFNLIPTCCVEDT</sequence>
<gene>
    <name evidence="2" type="ORF">EJD97_006540</name>
</gene>
<organism evidence="2">
    <name type="scientific">Solanum chilense</name>
    <name type="common">Tomato</name>
    <name type="synonym">Lycopersicon chilense</name>
    <dbReference type="NCBI Taxonomy" id="4083"/>
    <lineage>
        <taxon>Eukaryota</taxon>
        <taxon>Viridiplantae</taxon>
        <taxon>Streptophyta</taxon>
        <taxon>Embryophyta</taxon>
        <taxon>Tracheophyta</taxon>
        <taxon>Spermatophyta</taxon>
        <taxon>Magnoliopsida</taxon>
        <taxon>eudicotyledons</taxon>
        <taxon>Gunneridae</taxon>
        <taxon>Pentapetalae</taxon>
        <taxon>asterids</taxon>
        <taxon>lamiids</taxon>
        <taxon>Solanales</taxon>
        <taxon>Solanaceae</taxon>
        <taxon>Solanoideae</taxon>
        <taxon>Solaneae</taxon>
        <taxon>Solanum</taxon>
        <taxon>Solanum subgen. Lycopersicon</taxon>
    </lineage>
</organism>